<name>A0AAD7ETP8_9AGAR</name>
<gene>
    <name evidence="2" type="ORF">DFH08DRAFT_957642</name>
</gene>
<proteinExistence type="predicted"/>
<feature type="region of interest" description="Disordered" evidence="1">
    <location>
        <begin position="1"/>
        <end position="42"/>
    </location>
</feature>
<reference evidence="2" key="1">
    <citation type="submission" date="2023-03" db="EMBL/GenBank/DDBJ databases">
        <title>Massive genome expansion in bonnet fungi (Mycena s.s.) driven by repeated elements and novel gene families across ecological guilds.</title>
        <authorList>
            <consortium name="Lawrence Berkeley National Laboratory"/>
            <person name="Harder C.B."/>
            <person name="Miyauchi S."/>
            <person name="Viragh M."/>
            <person name="Kuo A."/>
            <person name="Thoen E."/>
            <person name="Andreopoulos B."/>
            <person name="Lu D."/>
            <person name="Skrede I."/>
            <person name="Drula E."/>
            <person name="Henrissat B."/>
            <person name="Morin E."/>
            <person name="Kohler A."/>
            <person name="Barry K."/>
            <person name="LaButti K."/>
            <person name="Morin E."/>
            <person name="Salamov A."/>
            <person name="Lipzen A."/>
            <person name="Mereny Z."/>
            <person name="Hegedus B."/>
            <person name="Baldrian P."/>
            <person name="Stursova M."/>
            <person name="Weitz H."/>
            <person name="Taylor A."/>
            <person name="Grigoriev I.V."/>
            <person name="Nagy L.G."/>
            <person name="Martin F."/>
            <person name="Kauserud H."/>
        </authorList>
    </citation>
    <scope>NUCLEOTIDE SEQUENCE</scope>
    <source>
        <strain evidence="2">CBHHK002</strain>
    </source>
</reference>
<comment type="caution">
    <text evidence="2">The sequence shown here is derived from an EMBL/GenBank/DDBJ whole genome shotgun (WGS) entry which is preliminary data.</text>
</comment>
<accession>A0AAD7ETP8</accession>
<feature type="compositionally biased region" description="Basic and acidic residues" evidence="1">
    <location>
        <begin position="9"/>
        <end position="25"/>
    </location>
</feature>
<protein>
    <submittedName>
        <fullName evidence="2">Uncharacterized protein</fullName>
    </submittedName>
</protein>
<organism evidence="2 3">
    <name type="scientific">Mycena albidolilacea</name>
    <dbReference type="NCBI Taxonomy" id="1033008"/>
    <lineage>
        <taxon>Eukaryota</taxon>
        <taxon>Fungi</taxon>
        <taxon>Dikarya</taxon>
        <taxon>Basidiomycota</taxon>
        <taxon>Agaricomycotina</taxon>
        <taxon>Agaricomycetes</taxon>
        <taxon>Agaricomycetidae</taxon>
        <taxon>Agaricales</taxon>
        <taxon>Marasmiineae</taxon>
        <taxon>Mycenaceae</taxon>
        <taxon>Mycena</taxon>
    </lineage>
</organism>
<evidence type="ECO:0000313" key="3">
    <source>
        <dbReference type="Proteomes" id="UP001218218"/>
    </source>
</evidence>
<dbReference type="EMBL" id="JARIHO010000013">
    <property type="protein sequence ID" value="KAJ7351318.1"/>
    <property type="molecule type" value="Genomic_DNA"/>
</dbReference>
<evidence type="ECO:0000313" key="2">
    <source>
        <dbReference type="EMBL" id="KAJ7351318.1"/>
    </source>
</evidence>
<evidence type="ECO:0000256" key="1">
    <source>
        <dbReference type="SAM" id="MobiDB-lite"/>
    </source>
</evidence>
<keyword evidence="3" id="KW-1185">Reference proteome</keyword>
<sequence>MPPSTPLELTRHKQARSEREAERRALNQRANAAKEAADADPGNEAKALEYCWLCEDYAADFGLFIPDAEINKHLILRRQESTRLDGLWEQGCEYHLSAFAYRVRR</sequence>
<dbReference type="Proteomes" id="UP001218218">
    <property type="component" value="Unassembled WGS sequence"/>
</dbReference>
<dbReference type="AlphaFoldDB" id="A0AAD7ETP8"/>